<feature type="domain" description="Radical SAM core" evidence="9">
    <location>
        <begin position="47"/>
        <end position="287"/>
    </location>
</feature>
<protein>
    <recommendedName>
        <fullName evidence="6">Aminodeoxyfutalosine synthase</fullName>
        <shortName evidence="6">AFL synthase</shortName>
        <shortName evidence="6">Aminofutalosine synthase</shortName>
        <ecNumber evidence="6">2.5.1.120</ecNumber>
    </recommendedName>
    <alternativeName>
        <fullName evidence="6">Menaquinone biosynthetic enzyme MqnE</fullName>
    </alternativeName>
</protein>
<dbReference type="Proteomes" id="UP000064525">
    <property type="component" value="Chromosome I"/>
</dbReference>
<dbReference type="InterPro" id="IPR020050">
    <property type="entry name" value="FO_synthase_su2"/>
</dbReference>
<dbReference type="RefSeq" id="WP_034343777.1">
    <property type="nucleotide sequence ID" value="NZ_CAMTKE010000002.1"/>
</dbReference>
<feature type="binding site" evidence="6 7">
    <location>
        <position position="61"/>
    </location>
    <ligand>
        <name>[4Fe-4S] cluster</name>
        <dbReference type="ChEBI" id="CHEBI:49883"/>
        <note>4Fe-4S-S-AdoMet</note>
    </ligand>
</feature>
<organism evidence="10 13">
    <name type="scientific">Helicobacter typhlonius</name>
    <dbReference type="NCBI Taxonomy" id="76936"/>
    <lineage>
        <taxon>Bacteria</taxon>
        <taxon>Pseudomonadati</taxon>
        <taxon>Campylobacterota</taxon>
        <taxon>Epsilonproteobacteria</taxon>
        <taxon>Campylobacterales</taxon>
        <taxon>Helicobacteraceae</taxon>
        <taxon>Helicobacter</taxon>
    </lineage>
</organism>
<dbReference type="InterPro" id="IPR013785">
    <property type="entry name" value="Aldolase_TIM"/>
</dbReference>
<dbReference type="GO" id="GO:0102573">
    <property type="term" value="F:aminodeoxyfutalosine synthase activity"/>
    <property type="evidence" value="ECO:0007669"/>
    <property type="project" value="UniProtKB-EC"/>
</dbReference>
<accession>A0A099UCW4</accession>
<feature type="binding site" evidence="8">
    <location>
        <position position="173"/>
    </location>
    <ligand>
        <name>S-adenosyl-L-methionine</name>
        <dbReference type="ChEBI" id="CHEBI:59789"/>
    </ligand>
</feature>
<dbReference type="SUPFAM" id="SSF102114">
    <property type="entry name" value="Radical SAM enzymes"/>
    <property type="match status" value="1"/>
</dbReference>
<dbReference type="PANTHER" id="PTHR43076:SF7">
    <property type="entry name" value="AMINODEOXYFUTALOSINE SYNTHASE"/>
    <property type="match status" value="1"/>
</dbReference>
<evidence type="ECO:0000256" key="4">
    <source>
        <dbReference type="ARBA" id="ARBA00023004"/>
    </source>
</evidence>
<dbReference type="PATRIC" id="fig|76936.10.peg.1818"/>
<comment type="catalytic activity">
    <reaction evidence="6">
        <text>3-[(1-carboxyvinyl)-oxy]benzoate + S-adenosyl-L-methionine + H2O = 6-amino-6-deoxyfutalosine + hydrogencarbonate + L-methionine + H(+)</text>
        <dbReference type="Rhea" id="RHEA:33075"/>
        <dbReference type="ChEBI" id="CHEBI:15377"/>
        <dbReference type="ChEBI" id="CHEBI:15378"/>
        <dbReference type="ChEBI" id="CHEBI:17544"/>
        <dbReference type="ChEBI" id="CHEBI:57844"/>
        <dbReference type="ChEBI" id="CHEBI:59789"/>
        <dbReference type="ChEBI" id="CHEBI:64286"/>
        <dbReference type="ChEBI" id="CHEBI:76981"/>
        <dbReference type="EC" id="2.5.1.120"/>
    </reaction>
</comment>
<keyword evidence="6" id="KW-0474">Menaquinone biosynthesis</keyword>
<keyword evidence="12" id="KW-1185">Reference proteome</keyword>
<reference evidence="10" key="3">
    <citation type="submission" date="2015-11" db="EMBL/GenBank/DDBJ databases">
        <authorList>
            <person name="Zhang Y."/>
            <person name="Guo Z."/>
        </authorList>
    </citation>
    <scope>NUCLEOTIDE SEQUENCE</scope>
    <source>
        <strain evidence="10">1</strain>
    </source>
</reference>
<proteinExistence type="inferred from homology"/>
<reference evidence="11 12" key="1">
    <citation type="journal article" date="2014" name="Genome Announc.">
        <title>Draft genome sequences of eight enterohepatic helicobacter species isolated from both laboratory and wild rodents.</title>
        <authorList>
            <person name="Sheh A."/>
            <person name="Shen Z."/>
            <person name="Fox J.G."/>
        </authorList>
    </citation>
    <scope>NUCLEOTIDE SEQUENCE [LARGE SCALE GENOMIC DNA]</scope>
    <source>
        <strain evidence="11 12">MIT 98-6810</strain>
    </source>
</reference>
<feature type="binding site" evidence="6 7">
    <location>
        <position position="65"/>
    </location>
    <ligand>
        <name>[4Fe-4S] cluster</name>
        <dbReference type="ChEBI" id="CHEBI:49883"/>
        <note>4Fe-4S-S-AdoMet</note>
    </ligand>
</feature>
<keyword evidence="2 6" id="KW-0949">S-adenosyl-L-methionine</keyword>
<dbReference type="CDD" id="cd01335">
    <property type="entry name" value="Radical_SAM"/>
    <property type="match status" value="1"/>
</dbReference>
<dbReference type="NCBIfam" id="TIGR03700">
    <property type="entry name" value="mena_SCO4494"/>
    <property type="match status" value="1"/>
</dbReference>
<keyword evidence="5 6" id="KW-0411">Iron-sulfur</keyword>
<dbReference type="OrthoDB" id="9802027at2"/>
<comment type="similarity">
    <text evidence="6">Belongs to the radical SAM superfamily. MqnE family.</text>
</comment>
<dbReference type="Gene3D" id="3.20.20.70">
    <property type="entry name" value="Aldolase class I"/>
    <property type="match status" value="1"/>
</dbReference>
<dbReference type="Proteomes" id="UP000029925">
    <property type="component" value="Unassembled WGS sequence"/>
</dbReference>
<dbReference type="NCBIfam" id="TIGR00423">
    <property type="entry name" value="CofH family radical SAM protein"/>
    <property type="match status" value="1"/>
</dbReference>
<gene>
    <name evidence="6 11" type="primary">mqnE</name>
    <name evidence="10" type="ORF">BN2458_PEG1864</name>
    <name evidence="11" type="ORF">LS75_003135</name>
</gene>
<dbReference type="GO" id="GO:0044689">
    <property type="term" value="F:7,8-didemethyl-8-hydroxy-5-deazariboflavin synthase activity"/>
    <property type="evidence" value="ECO:0007669"/>
    <property type="project" value="TreeGrafter"/>
</dbReference>
<evidence type="ECO:0000256" key="1">
    <source>
        <dbReference type="ARBA" id="ARBA00022485"/>
    </source>
</evidence>
<dbReference type="PANTHER" id="PTHR43076">
    <property type="entry name" value="FO SYNTHASE (COFH)"/>
    <property type="match status" value="1"/>
</dbReference>
<dbReference type="GO" id="GO:0051539">
    <property type="term" value="F:4 iron, 4 sulfur cluster binding"/>
    <property type="evidence" value="ECO:0007669"/>
    <property type="project" value="UniProtKB-KW"/>
</dbReference>
<evidence type="ECO:0000256" key="8">
    <source>
        <dbReference type="PIRSR" id="PIRSR004762-2"/>
    </source>
</evidence>
<keyword evidence="6" id="KW-0808">Transferase</keyword>
<evidence type="ECO:0000313" key="13">
    <source>
        <dbReference type="Proteomes" id="UP000064525"/>
    </source>
</evidence>
<reference evidence="13" key="2">
    <citation type="submission" date="2015-11" db="EMBL/GenBank/DDBJ databases">
        <authorList>
            <person name="Anvar S.Y."/>
        </authorList>
    </citation>
    <scope>NUCLEOTIDE SEQUENCE [LARGE SCALE GENOMIC DNA]</scope>
</reference>
<evidence type="ECO:0000256" key="3">
    <source>
        <dbReference type="ARBA" id="ARBA00022723"/>
    </source>
</evidence>
<comment type="function">
    <text evidence="6">Radical SAM enzyme that catalyzes the addition of the adenosyl radical to the double bond of 3-[(1-carboxyvinyl)oxy]benzoate, leading to aminodeoxyfutalosine (AFL), a key intermediate in the formation of menaquinone (MK, vitamin K2) from chorismate.</text>
</comment>
<keyword evidence="4 6" id="KW-0408">Iron</keyword>
<dbReference type="InterPro" id="IPR022432">
    <property type="entry name" value="MqnE"/>
</dbReference>
<dbReference type="PROSITE" id="PS51918">
    <property type="entry name" value="RADICAL_SAM"/>
    <property type="match status" value="1"/>
</dbReference>
<dbReference type="InterPro" id="IPR007197">
    <property type="entry name" value="rSAM"/>
</dbReference>
<dbReference type="NCBIfam" id="NF006276">
    <property type="entry name" value="PRK08444.1"/>
    <property type="match status" value="1"/>
</dbReference>
<dbReference type="UniPathway" id="UPA00079"/>
<dbReference type="Pfam" id="PF19288">
    <property type="entry name" value="CofH_C"/>
    <property type="match status" value="1"/>
</dbReference>
<feature type="binding site" evidence="6 7">
    <location>
        <position position="68"/>
    </location>
    <ligand>
        <name>[4Fe-4S] cluster</name>
        <dbReference type="ChEBI" id="CHEBI:49883"/>
        <note>4Fe-4S-S-AdoMet</note>
    </ligand>
</feature>
<dbReference type="EMBL" id="JRPF02000003">
    <property type="protein sequence ID" value="TLD78766.1"/>
    <property type="molecule type" value="Genomic_DNA"/>
</dbReference>
<evidence type="ECO:0000256" key="5">
    <source>
        <dbReference type="ARBA" id="ARBA00023014"/>
    </source>
</evidence>
<dbReference type="GeneID" id="78151996"/>
<evidence type="ECO:0000259" key="9">
    <source>
        <dbReference type="PROSITE" id="PS51918"/>
    </source>
</evidence>
<evidence type="ECO:0000313" key="10">
    <source>
        <dbReference type="EMBL" id="CUU40747.1"/>
    </source>
</evidence>
<dbReference type="HAMAP" id="MF_00993">
    <property type="entry name" value="MqnE"/>
    <property type="match status" value="1"/>
</dbReference>
<feature type="binding site" evidence="8">
    <location>
        <position position="67"/>
    </location>
    <ligand>
        <name>S-adenosyl-L-methionine</name>
        <dbReference type="ChEBI" id="CHEBI:59789"/>
    </ligand>
</feature>
<sequence>MAKDLLQKALERDELSAEELSRLYDYDIFTLAEAAQSIRTNLYGKKVFFNNNRHINPSNICADVCKFCAFSASRKNPNPYSMSIDEILTHAQTAYNNGAKEIHIVSSHNPDYTYDWYFTLFREIKKALPQVHLKALTAAEVDYIDRISHKGYQKVLEDMVQVGVDSMPGGGAEIFDEEVRAFICKGKVSSKRWLEIHTYWHSLGKMSNATMLFGHTEQRKHRIDHMLRLREAQSPDDKVANKHGGFNAFIPLLYQKENNFLNITDFPTGQEILKTISIARILLHNIPHIKAYWATLGLNLAIVAQDFGADDMDGTIQIESIQSAAGAKSKGGLSKEELVSQIKDAGFIAIERDSLYNELAEC</sequence>
<comment type="cofactor">
    <cofactor evidence="6 7">
        <name>[4Fe-4S] cluster</name>
        <dbReference type="ChEBI" id="CHEBI:49883"/>
    </cofactor>
    <text evidence="6 7">Binds 1 [4Fe-4S] cluster. The cluster is coordinated with 3 cysteines and an exchangeable S-adenosyl-L-methionine.</text>
</comment>
<comment type="pathway">
    <text evidence="6">Quinol/quinone metabolism; menaquinone biosynthesis.</text>
</comment>
<dbReference type="InterPro" id="IPR034405">
    <property type="entry name" value="F420"/>
</dbReference>
<dbReference type="SFLD" id="SFLDG01064">
    <property type="entry name" value="F420__menaquinone_cofactor_bio"/>
    <property type="match status" value="1"/>
</dbReference>
<dbReference type="SFLD" id="SFLDF00343">
    <property type="entry name" value="aminofutalosine_synthase_(mqnE"/>
    <property type="match status" value="1"/>
</dbReference>
<evidence type="ECO:0000256" key="7">
    <source>
        <dbReference type="PIRSR" id="PIRSR004762-1"/>
    </source>
</evidence>
<dbReference type="AlphaFoldDB" id="A0A099UCW4"/>
<evidence type="ECO:0000256" key="2">
    <source>
        <dbReference type="ARBA" id="ARBA00022691"/>
    </source>
</evidence>
<dbReference type="STRING" id="76936.BN2458_PEG1864"/>
<dbReference type="PIRSF" id="PIRSF004762">
    <property type="entry name" value="CHP00423"/>
    <property type="match status" value="1"/>
</dbReference>
<dbReference type="KEGG" id="hty:BN2458_PEG1864"/>
<keyword evidence="3 6" id="KW-0479">Metal-binding</keyword>
<dbReference type="EMBL" id="LN907858">
    <property type="protein sequence ID" value="CUU40747.1"/>
    <property type="molecule type" value="Genomic_DNA"/>
</dbReference>
<dbReference type="SFLD" id="SFLDS00029">
    <property type="entry name" value="Radical_SAM"/>
    <property type="match status" value="1"/>
</dbReference>
<dbReference type="EC" id="2.5.1.120" evidence="6"/>
<dbReference type="GO" id="GO:0009234">
    <property type="term" value="P:menaquinone biosynthetic process"/>
    <property type="evidence" value="ECO:0007669"/>
    <property type="project" value="UniProtKB-UniRule"/>
</dbReference>
<dbReference type="Pfam" id="PF04055">
    <property type="entry name" value="Radical_SAM"/>
    <property type="match status" value="1"/>
</dbReference>
<dbReference type="InterPro" id="IPR045567">
    <property type="entry name" value="CofH/MnqC-like_C"/>
</dbReference>
<evidence type="ECO:0000313" key="11">
    <source>
        <dbReference type="EMBL" id="TLD78766.1"/>
    </source>
</evidence>
<name>A0A099UCW4_9HELI</name>
<keyword evidence="1 6" id="KW-0004">4Fe-4S</keyword>
<evidence type="ECO:0000313" key="12">
    <source>
        <dbReference type="Proteomes" id="UP000029925"/>
    </source>
</evidence>
<dbReference type="InterPro" id="IPR058240">
    <property type="entry name" value="rSAM_sf"/>
</dbReference>
<dbReference type="SFLD" id="SFLDG01389">
    <property type="entry name" value="menaquinone_synthsis_involved"/>
    <property type="match status" value="1"/>
</dbReference>
<evidence type="ECO:0000256" key="6">
    <source>
        <dbReference type="HAMAP-Rule" id="MF_00993"/>
    </source>
</evidence>
<dbReference type="GO" id="GO:0005506">
    <property type="term" value="F:iron ion binding"/>
    <property type="evidence" value="ECO:0007669"/>
    <property type="project" value="UniProtKB-UniRule"/>
</dbReference>